<reference evidence="3" key="1">
    <citation type="journal article" date="2019" name="Int. J. Syst. Evol. Microbiol.">
        <title>The Global Catalogue of Microorganisms (GCM) 10K type strain sequencing project: providing services to taxonomists for standard genome sequencing and annotation.</title>
        <authorList>
            <consortium name="The Broad Institute Genomics Platform"/>
            <consortium name="The Broad Institute Genome Sequencing Center for Infectious Disease"/>
            <person name="Wu L."/>
            <person name="Ma J."/>
        </authorList>
    </citation>
    <scope>NUCLEOTIDE SEQUENCE [LARGE SCALE GENOMIC DNA]</scope>
    <source>
        <strain evidence="3">JCM 18200</strain>
    </source>
</reference>
<dbReference type="InterPro" id="IPR011250">
    <property type="entry name" value="OMP/PagP_B-barrel"/>
</dbReference>
<comment type="caution">
    <text evidence="2">The sequence shown here is derived from an EMBL/GenBank/DDBJ whole genome shotgun (WGS) entry which is preliminary data.</text>
</comment>
<evidence type="ECO:0000313" key="3">
    <source>
        <dbReference type="Proteomes" id="UP001501411"/>
    </source>
</evidence>
<gene>
    <name evidence="2" type="ORF">GCM10023231_07700</name>
</gene>
<dbReference type="InterPro" id="IPR025665">
    <property type="entry name" value="Beta-barrel_OMP_2"/>
</dbReference>
<organism evidence="2 3">
    <name type="scientific">Olivibacter ginsenosidimutans</name>
    <dbReference type="NCBI Taxonomy" id="1176537"/>
    <lineage>
        <taxon>Bacteria</taxon>
        <taxon>Pseudomonadati</taxon>
        <taxon>Bacteroidota</taxon>
        <taxon>Sphingobacteriia</taxon>
        <taxon>Sphingobacteriales</taxon>
        <taxon>Sphingobacteriaceae</taxon>
        <taxon>Olivibacter</taxon>
    </lineage>
</organism>
<protein>
    <recommendedName>
        <fullName evidence="1">Outer membrane protein beta-barrel domain-containing protein</fullName>
    </recommendedName>
</protein>
<evidence type="ECO:0000259" key="1">
    <source>
        <dbReference type="Pfam" id="PF13568"/>
    </source>
</evidence>
<proteinExistence type="predicted"/>
<accession>A0ABP9AL53</accession>
<evidence type="ECO:0000313" key="2">
    <source>
        <dbReference type="EMBL" id="GAA4782492.1"/>
    </source>
</evidence>
<name>A0ABP9AL53_9SPHI</name>
<dbReference type="EMBL" id="BAABIQ010000005">
    <property type="protein sequence ID" value="GAA4782492.1"/>
    <property type="molecule type" value="Genomic_DNA"/>
</dbReference>
<dbReference type="SUPFAM" id="SSF56925">
    <property type="entry name" value="OMPA-like"/>
    <property type="match status" value="1"/>
</dbReference>
<dbReference type="Proteomes" id="UP001501411">
    <property type="component" value="Unassembled WGS sequence"/>
</dbReference>
<keyword evidence="3" id="KW-1185">Reference proteome</keyword>
<sequence length="215" mass="23388">MLKQHYGVTIKTIINMKKVFLSFCLLFSTVLMASAQLLPTFQLGIKGGLNFSSLKTDGEWLNSSAKAGYQAGIWARLGGAGLHFQPELYITGKNAKAKLTHENNAQVDLNFTSLDLPLLLGTRIGLGPIAARVQVGPVVSFVIDKDNSIFDRIGDATKPGGYRNQAIALTGGVGVDIMKFRADLRYEHGLSSLSKDGTESQKINLWTIGVGYRLW</sequence>
<dbReference type="Pfam" id="PF13568">
    <property type="entry name" value="OMP_b-brl_2"/>
    <property type="match status" value="1"/>
</dbReference>
<feature type="domain" description="Outer membrane protein beta-barrel" evidence="1">
    <location>
        <begin position="40"/>
        <end position="193"/>
    </location>
</feature>